<sequence>MMVSSLTLFTGTSKRATYFLIMILHQKSLILAWQSFYLQMYHMLAQESQEH</sequence>
<proteinExistence type="predicted"/>
<accession>A0A0A9D112</accession>
<name>A0A0A9D112_ARUDO</name>
<dbReference type="AlphaFoldDB" id="A0A0A9D112"/>
<reference evidence="1" key="2">
    <citation type="journal article" date="2015" name="Data Brief">
        <title>Shoot transcriptome of the giant reed, Arundo donax.</title>
        <authorList>
            <person name="Barrero R.A."/>
            <person name="Guerrero F.D."/>
            <person name="Moolhuijzen P."/>
            <person name="Goolsby J.A."/>
            <person name="Tidwell J."/>
            <person name="Bellgard S.E."/>
            <person name="Bellgard M.I."/>
        </authorList>
    </citation>
    <scope>NUCLEOTIDE SEQUENCE</scope>
    <source>
        <tissue evidence="1">Shoot tissue taken approximately 20 cm above the soil surface</tissue>
    </source>
</reference>
<protein>
    <submittedName>
        <fullName evidence="1">Uncharacterized protein</fullName>
    </submittedName>
</protein>
<evidence type="ECO:0000313" key="1">
    <source>
        <dbReference type="EMBL" id="JAD81526.1"/>
    </source>
</evidence>
<organism evidence="1">
    <name type="scientific">Arundo donax</name>
    <name type="common">Giant reed</name>
    <name type="synonym">Donax arundinaceus</name>
    <dbReference type="NCBI Taxonomy" id="35708"/>
    <lineage>
        <taxon>Eukaryota</taxon>
        <taxon>Viridiplantae</taxon>
        <taxon>Streptophyta</taxon>
        <taxon>Embryophyta</taxon>
        <taxon>Tracheophyta</taxon>
        <taxon>Spermatophyta</taxon>
        <taxon>Magnoliopsida</taxon>
        <taxon>Liliopsida</taxon>
        <taxon>Poales</taxon>
        <taxon>Poaceae</taxon>
        <taxon>PACMAD clade</taxon>
        <taxon>Arundinoideae</taxon>
        <taxon>Arundineae</taxon>
        <taxon>Arundo</taxon>
    </lineage>
</organism>
<reference evidence="1" key="1">
    <citation type="submission" date="2014-09" db="EMBL/GenBank/DDBJ databases">
        <authorList>
            <person name="Magalhaes I.L.F."/>
            <person name="Oliveira U."/>
            <person name="Santos F.R."/>
            <person name="Vidigal T.H.D.A."/>
            <person name="Brescovit A.D."/>
            <person name="Santos A.J."/>
        </authorList>
    </citation>
    <scope>NUCLEOTIDE SEQUENCE</scope>
    <source>
        <tissue evidence="1">Shoot tissue taken approximately 20 cm above the soil surface</tissue>
    </source>
</reference>
<dbReference type="EMBL" id="GBRH01216369">
    <property type="protein sequence ID" value="JAD81526.1"/>
    <property type="molecule type" value="Transcribed_RNA"/>
</dbReference>